<sequence>MADVARSQLLRSLVILGALLGLFALHSADARPERAETALTGSTAITLPLDAHGAMERLEQVAMVAPITVGVDTGAHLQVPWAALLFGSALLLGLGVVLSRQRFGDAPLQAPVRQQMRYRAVLPDPPDLTRLCILRT</sequence>
<evidence type="ECO:0000313" key="5">
    <source>
        <dbReference type="Proteomes" id="UP000553957"/>
    </source>
</evidence>
<evidence type="ECO:0000256" key="1">
    <source>
        <dbReference type="SAM" id="Phobius"/>
    </source>
</evidence>
<proteinExistence type="predicted"/>
<dbReference type="RefSeq" id="WP_171679215.1">
    <property type="nucleotide sequence ID" value="NZ_BAAAGT010000020.1"/>
</dbReference>
<comment type="caution">
    <text evidence="3">The sequence shown here is derived from an EMBL/GenBank/DDBJ whole genome shotgun (WGS) entry which is preliminary data.</text>
</comment>
<dbReference type="AlphaFoldDB" id="A0A7Y4P2Z4"/>
<keyword evidence="4" id="KW-1185">Reference proteome</keyword>
<dbReference type="EMBL" id="JABJRC010000019">
    <property type="protein sequence ID" value="NOL45917.1"/>
    <property type="molecule type" value="Genomic_DNA"/>
</dbReference>
<protein>
    <submittedName>
        <fullName evidence="3">Uncharacterized protein</fullName>
    </submittedName>
</protein>
<evidence type="ECO:0000313" key="3">
    <source>
        <dbReference type="EMBL" id="NOL45917.1"/>
    </source>
</evidence>
<evidence type="ECO:0000313" key="4">
    <source>
        <dbReference type="Proteomes" id="UP000534306"/>
    </source>
</evidence>
<reference evidence="3 4" key="1">
    <citation type="submission" date="2020-05" db="EMBL/GenBank/DDBJ databases">
        <title>Genome sequence of Kribbella sandramycini ATCC 39419.</title>
        <authorList>
            <person name="Maclea K.S."/>
            <person name="Fair J.L."/>
        </authorList>
    </citation>
    <scope>NUCLEOTIDE SEQUENCE [LARGE SCALE GENOMIC DNA]</scope>
    <source>
        <strain evidence="3 4">ATCC 39419</strain>
    </source>
</reference>
<dbReference type="EMBL" id="JACHKF010000001">
    <property type="protein sequence ID" value="MBB6570230.1"/>
    <property type="molecule type" value="Genomic_DNA"/>
</dbReference>
<dbReference type="Proteomes" id="UP000534306">
    <property type="component" value="Unassembled WGS sequence"/>
</dbReference>
<organism evidence="3 4">
    <name type="scientific">Kribbella sandramycini</name>
    <dbReference type="NCBI Taxonomy" id="60450"/>
    <lineage>
        <taxon>Bacteria</taxon>
        <taxon>Bacillati</taxon>
        <taxon>Actinomycetota</taxon>
        <taxon>Actinomycetes</taxon>
        <taxon>Propionibacteriales</taxon>
        <taxon>Kribbellaceae</taxon>
        <taxon>Kribbella</taxon>
    </lineage>
</organism>
<name>A0A7Y4P2Z4_9ACTN</name>
<feature type="transmembrane region" description="Helical" evidence="1">
    <location>
        <begin position="79"/>
        <end position="98"/>
    </location>
</feature>
<evidence type="ECO:0000313" key="2">
    <source>
        <dbReference type="EMBL" id="MBB6570230.1"/>
    </source>
</evidence>
<keyword evidence="1" id="KW-0812">Transmembrane</keyword>
<dbReference type="Proteomes" id="UP000553957">
    <property type="component" value="Unassembled WGS sequence"/>
</dbReference>
<reference evidence="2 5" key="2">
    <citation type="submission" date="2020-08" db="EMBL/GenBank/DDBJ databases">
        <title>Sequencing the genomes of 1000 actinobacteria strains.</title>
        <authorList>
            <person name="Klenk H.-P."/>
        </authorList>
    </citation>
    <scope>NUCLEOTIDE SEQUENCE [LARGE SCALE GENOMIC DNA]</scope>
    <source>
        <strain evidence="2 5">DSM 15626</strain>
    </source>
</reference>
<gene>
    <name evidence="2" type="ORF">HNR71_005867</name>
    <name evidence="3" type="ORF">HPO96_37295</name>
</gene>
<accession>A0A7Y4P2Z4</accession>
<keyword evidence="1" id="KW-0472">Membrane</keyword>
<keyword evidence="1" id="KW-1133">Transmembrane helix</keyword>